<dbReference type="Proteomes" id="UP000094285">
    <property type="component" value="Unassembled WGS sequence"/>
</dbReference>
<dbReference type="EMBL" id="KV453909">
    <property type="protein sequence ID" value="ODV81403.1"/>
    <property type="molecule type" value="Genomic_DNA"/>
</dbReference>
<dbReference type="GO" id="GO:0003729">
    <property type="term" value="F:mRNA binding"/>
    <property type="evidence" value="ECO:0007669"/>
    <property type="project" value="EnsemblFungi"/>
</dbReference>
<evidence type="ECO:0000256" key="3">
    <source>
        <dbReference type="ARBA" id="ARBA00022679"/>
    </source>
</evidence>
<keyword evidence="3 5" id="KW-0808">Transferase</keyword>
<dbReference type="CDD" id="cd02440">
    <property type="entry name" value="AdoMet_MTases"/>
    <property type="match status" value="1"/>
</dbReference>
<dbReference type="PANTHER" id="PTHR44942:SF4">
    <property type="entry name" value="METHYLTRANSFERASE TYPE 11 DOMAIN-CONTAINING PROTEIN"/>
    <property type="match status" value="1"/>
</dbReference>
<evidence type="ECO:0000256" key="2">
    <source>
        <dbReference type="ARBA" id="ARBA00022603"/>
    </source>
</evidence>
<comment type="similarity">
    <text evidence="1">Belongs to the methyltransferase superfamily.</text>
</comment>
<dbReference type="GO" id="GO:0008757">
    <property type="term" value="F:S-adenosylmethionine-dependent methyltransferase activity"/>
    <property type="evidence" value="ECO:0007669"/>
    <property type="project" value="EnsemblFungi"/>
</dbReference>
<gene>
    <name evidence="5" type="ORF">CANTADRAFT_19043</name>
</gene>
<keyword evidence="2 5" id="KW-0489">Methyltransferase</keyword>
<dbReference type="PANTHER" id="PTHR44942">
    <property type="entry name" value="METHYLTRANSF_11 DOMAIN-CONTAINING PROTEIN"/>
    <property type="match status" value="1"/>
</dbReference>
<evidence type="ECO:0000313" key="6">
    <source>
        <dbReference type="Proteomes" id="UP000094285"/>
    </source>
</evidence>
<name>A0A1E4SPG9_9ASCO</name>
<evidence type="ECO:0000256" key="1">
    <source>
        <dbReference type="ARBA" id="ARBA00008361"/>
    </source>
</evidence>
<dbReference type="RefSeq" id="XP_020066525.1">
    <property type="nucleotide sequence ID" value="XM_020206400.1"/>
</dbReference>
<dbReference type="InterPro" id="IPR013216">
    <property type="entry name" value="Methyltransf_11"/>
</dbReference>
<dbReference type="Gene3D" id="3.40.50.150">
    <property type="entry name" value="Vaccinia Virus protein VP39"/>
    <property type="match status" value="1"/>
</dbReference>
<dbReference type="GO" id="GO:0055088">
    <property type="term" value="P:lipid homeostasis"/>
    <property type="evidence" value="ECO:0007669"/>
    <property type="project" value="EnsemblFungi"/>
</dbReference>
<evidence type="ECO:0000313" key="5">
    <source>
        <dbReference type="EMBL" id="ODV81403.1"/>
    </source>
</evidence>
<dbReference type="OrthoDB" id="10027013at2759"/>
<organism evidence="5 6">
    <name type="scientific">Suhomyces tanzawaensis NRRL Y-17324</name>
    <dbReference type="NCBI Taxonomy" id="984487"/>
    <lineage>
        <taxon>Eukaryota</taxon>
        <taxon>Fungi</taxon>
        <taxon>Dikarya</taxon>
        <taxon>Ascomycota</taxon>
        <taxon>Saccharomycotina</taxon>
        <taxon>Pichiomycetes</taxon>
        <taxon>Debaryomycetaceae</taxon>
        <taxon>Suhomyces</taxon>
    </lineage>
</organism>
<dbReference type="SUPFAM" id="SSF53335">
    <property type="entry name" value="S-adenosyl-L-methionine-dependent methyltransferases"/>
    <property type="match status" value="1"/>
</dbReference>
<evidence type="ECO:0000259" key="4">
    <source>
        <dbReference type="Pfam" id="PF08241"/>
    </source>
</evidence>
<accession>A0A1E4SPG9</accession>
<dbReference type="GeneID" id="30980537"/>
<feature type="domain" description="Methyltransferase type 11" evidence="4">
    <location>
        <begin position="42"/>
        <end position="134"/>
    </location>
</feature>
<keyword evidence="6" id="KW-1185">Reference proteome</keyword>
<proteinExistence type="inferred from homology"/>
<dbReference type="Pfam" id="PF08241">
    <property type="entry name" value="Methyltransf_11"/>
    <property type="match status" value="1"/>
</dbReference>
<reference evidence="6" key="1">
    <citation type="submission" date="2016-05" db="EMBL/GenBank/DDBJ databases">
        <title>Comparative genomics of biotechnologically important yeasts.</title>
        <authorList>
            <consortium name="DOE Joint Genome Institute"/>
            <person name="Riley R."/>
            <person name="Haridas S."/>
            <person name="Wolfe K.H."/>
            <person name="Lopes M.R."/>
            <person name="Hittinger C.T."/>
            <person name="Goker M."/>
            <person name="Salamov A."/>
            <person name="Wisecaver J."/>
            <person name="Long T.M."/>
            <person name="Aerts A.L."/>
            <person name="Barry K."/>
            <person name="Choi C."/>
            <person name="Clum A."/>
            <person name="Coughlan A.Y."/>
            <person name="Deshpande S."/>
            <person name="Douglass A.P."/>
            <person name="Hanson S.J."/>
            <person name="Klenk H.-P."/>
            <person name="Labutti K."/>
            <person name="Lapidus A."/>
            <person name="Lindquist E."/>
            <person name="Lipzen A."/>
            <person name="Meier-Kolthoff J.P."/>
            <person name="Ohm R.A."/>
            <person name="Otillar R.P."/>
            <person name="Pangilinan J."/>
            <person name="Peng Y."/>
            <person name="Rokas A."/>
            <person name="Rosa C.A."/>
            <person name="Scheuner C."/>
            <person name="Sibirny A.A."/>
            <person name="Slot J.C."/>
            <person name="Stielow J.B."/>
            <person name="Sun H."/>
            <person name="Kurtzman C.P."/>
            <person name="Blackwell M."/>
            <person name="Grigoriev I.V."/>
            <person name="Jeffries T.W."/>
        </authorList>
    </citation>
    <scope>NUCLEOTIDE SEQUENCE [LARGE SCALE GENOMIC DNA]</scope>
    <source>
        <strain evidence="6">NRRL Y-17324</strain>
    </source>
</reference>
<protein>
    <submittedName>
        <fullName evidence="5">S-adenosyl-L-methionine-dependent methyltransferase</fullName>
    </submittedName>
</protein>
<dbReference type="AlphaFoldDB" id="A0A1E4SPG9"/>
<dbReference type="InterPro" id="IPR029063">
    <property type="entry name" value="SAM-dependent_MTases_sf"/>
</dbReference>
<dbReference type="GO" id="GO:0032259">
    <property type="term" value="P:methylation"/>
    <property type="evidence" value="ECO:0007669"/>
    <property type="project" value="UniProtKB-KW"/>
</dbReference>
<dbReference type="InterPro" id="IPR051052">
    <property type="entry name" value="Diverse_substrate_MTase"/>
</dbReference>
<sequence>MATYSDKTFNASHYESARPSYPQSLYDELIKYHGDQAKELAIDIGCGSGFVAFKLTDYFTEVIGTDPSTVMIQQCQQDARAGKGITFKEGTGESLPVQSSVADMITGAECCHWVDHNRFFKEAARVLKPHGTLAYWFYKDPIFIGHPKANKIYHNYTWRSSLEDNPDDEFERWMGAYYEQPGHNFLGTLTKEIEVPEELFYDTTRVEYLVDENGDPKGIKDSPLMIKKTITIATFLEYVKSWSAYHAWMKDHGRKYDVAERFVDELKTEMGWTDDTKVDVVWDTMYTFAKRRA</sequence>
<dbReference type="STRING" id="984487.A0A1E4SPG9"/>